<dbReference type="PROSITE" id="PS00455">
    <property type="entry name" value="AMP_BINDING"/>
    <property type="match status" value="2"/>
</dbReference>
<keyword evidence="2" id="KW-0597">Phosphoprotein</keyword>
<dbReference type="GO" id="GO:0031177">
    <property type="term" value="F:phosphopantetheine binding"/>
    <property type="evidence" value="ECO:0007669"/>
    <property type="project" value="TreeGrafter"/>
</dbReference>
<dbReference type="Gene3D" id="3.40.50.12780">
    <property type="entry name" value="N-terminal domain of ligase-like"/>
    <property type="match status" value="2"/>
</dbReference>
<dbReference type="WBParaSite" id="ACAC_0001064901-mRNA-1">
    <property type="protein sequence ID" value="ACAC_0001064901-mRNA-1"/>
    <property type="gene ID" value="ACAC_0001064901"/>
</dbReference>
<dbReference type="GO" id="GO:0003824">
    <property type="term" value="F:catalytic activity"/>
    <property type="evidence" value="ECO:0007669"/>
    <property type="project" value="InterPro"/>
</dbReference>
<reference evidence="5" key="1">
    <citation type="submission" date="2012-09" db="EMBL/GenBank/DDBJ databases">
        <authorList>
            <person name="Martin A.A."/>
        </authorList>
    </citation>
    <scope>NUCLEOTIDE SEQUENCE</scope>
</reference>
<dbReference type="Gene3D" id="3.30.559.30">
    <property type="entry name" value="Nonribosomal peptide synthetase, condensation domain"/>
    <property type="match status" value="5"/>
</dbReference>
<evidence type="ECO:0000313" key="6">
    <source>
        <dbReference type="WBParaSite" id="ACAC_0001064901-mRNA-1"/>
    </source>
</evidence>
<dbReference type="GO" id="GO:0043041">
    <property type="term" value="P:amino acid activation for nonribosomal peptide biosynthetic process"/>
    <property type="evidence" value="ECO:0007669"/>
    <property type="project" value="TreeGrafter"/>
</dbReference>
<dbReference type="Gene3D" id="3.40.50.1820">
    <property type="entry name" value="alpha/beta hydrolase"/>
    <property type="match status" value="1"/>
</dbReference>
<dbReference type="PROSITE" id="PS50075">
    <property type="entry name" value="CARRIER"/>
    <property type="match status" value="1"/>
</dbReference>
<sequence>MIVVIIITIIIIVGKTAGDLKCFRSQTLVKHMYNATFSATAVQCYRATTKRFNVNFCDDDRINHPVVSKISGILKMSEENVAMFAIDEITHLVQITANENTITSELNLTMAIVELLQVFMNLSTPISSIEQIDYPVICFGSIKLLVQQKADDATIEIYNHFDVLSGKWTNIRLQGESSRNTAEKTEKAIAVESESPTLKCMLKIGIDCSEENRHETFTSMGLDSLKTAELEMALQADYPNYRIPTGIVCRCPTIAEMDAYLLSRADIFDINKDTTVYSHHIPLSSQQKRLLFMNELDPARNAQFNENLAFSMSYKNFDERRLLIAMNSVVMTHTILRTSYTVDSQRIHSGTESFLAILECDFVSFPVDISKSICLVVHHIAVDGHSISIITQEIEPQNLNPRQYKDYCVLTSDLSYKFQLLPTDKPRTSAKSFNGAILQRRLTNKLQESLKRIRKLTNCTNFCVFVAIYKFLIYKTTSIADFPIGFPSTSRSKEFWSTVGCFVNTTPLLEVARRIDVPLDVLVSYLKIDRSDDILPIFQVLLVMDNIKATFPNQDIVLLDLPNRLVKYEQTWYFQDNGTSINIRVEYNCDLYRAETISDLLDRFLEQKSIIETSALNRSDLPEKTVFQIFQKNLYSNSSKQRTNYRELDEKSSHMAADICRIYSNHYGELPSRDRCAAVFMKRSLELLVTIVAIWKIGLTVVPISLDWPPERTIETLKMFENPILIENDSERLKNTAGHRIFPVIILRNLSDLAYITCTSGTTGRPKAVCTEFYGHSNLAVAYTRMFLIREQSHIYQVVNYGFDIFFADLSKTLVNGASITLADGLIPNLEEMNGVTNAYIMPVYLSSLSITDIKSLDFVESIQFGGETIQALALRRLLETDISIYQEYGVTEQTVYTNCNRMNVRSAISEIGKPHCNLYTVVRDPNEQLLPLKYQGCGLARGYYTSVIHQGLLGKEFRTGDMVKSNNGRLQFVGRDDLQVKIRGRRIELLEASFFGNHISFRHSYVDDNDGMKELVAYVILKESKESTDSIRSFVSSRLPGYCIPKYFINLKDFPVNQNGKIDISQFPKPRRHSSSSNLRHPRNKLETTVITSFRKYTGRDHMANESFFARGGDSIKVAMLVLQDLAAQGLHIDLKCFFSLQTAEKIASFLNENSMSLRKSREDKTLSCNISLSAQQRRLWFLVKMYPNRDSYVIRLHIDFIGVLIKKRLLESFNLVVMNNSLLRSIITLTNHEPTFLTLSGTECFHALEPNELEDVQVTDSSLVIGQLFERDCSRLDLRIHHIISDGRSLAIIGEQLASAYNGLEIIHDDKLAENDELDDSLDFWREYLEDYEPIAIQGKGKKNEEFCANYCFGTTIANRSPVNLNRVGLFANTIPLRFKENFPDLERQLRYTIDQILSAMEHQSTSLYVVTFESASLSNFPSMNGLRTKVTEVQSEFIQFDQSWIFHPGKKLSLLIQYNTGRYPLDSVKELLAGFKKTLWNILNDVTYDTLDIQHHLESLALSDLRVKVSNSKSVELFYSCDTNKNEVIREKLKQLPEPLRPNTFEFPLSTQQLQMYYLSHEKSSFYVLPFLKKFSKTIPVSHIQKALLYEIQRHESLRTIFFEIQGEPKQLVLSMTEAYIGLNVEKTADLNRSLTIFTGSPVHLTEGVPLRAVLFETPDYFVAMLRLHHIISDAWSTSMLEQELGEILEKLNAFENPKLQRQTLSYKEYCLEAQPTPVINSLYIDALTKADNIPEMSSYRGGVEVLSFDFSESVAHQWMKRCGVSLFVVMLTILSKSIMKEYGMKNINIGSASSGRSSGSKNVFGYFLNNLTLQQHVAEVISRNVPYPQLVDIVRQRGRHLRPLFQVYFNCRYDMETHKDDDITVKSLLQAKSEFPFEIDLDKDSKDYYVTLRVKDCLSKGAGESLMKAIRLNTMFHDMMAYGTRQAMIEPDVYQVTYEELADVITRQAAMVRDHYCQISGETLRADTIIPVLGQRSASTNITCLSIMASGSAYLPMDSSWPLERLCRLLDDSHANCYVDLAYVIYTSGTTGIPKAVCINRRSLVNMMASSTVGFRIHTEDVIYQFTMFVYDNSVLEIFITLANGARLVVAQGEFLPRTFTNLLTNHGITHCLLFPGVVSTFRDANFKKLSALRYWIVGAEKLPQDLLNRAIDEEVNVIQNYGPTETTAYALTKHMKKGDQGENIGRPIQNTTISVTEEGQLLIRGKGVMRGYLNKQSDEWYSTGDRVQLLPNGDVLFVGRTDSQVKIHGHRVELSEIEATITSLDGVDQCKVVWRASDEKLLAFCTRQPEDNLDEELVQERCRKSLPKHMCPTHVIFLDRFPLTENSKIDVAVLSENWKDFLRMKSFLQLLEHVLGKKPLLKHQNFGNNDHFYFCGGNSMSLTKLRYEVNKEFRTNFEVRDLLKVLVFNDMMALFLPSTAKPQYLLIFVHTLYGGCTAYANLIHHFRQLGSVDILMVEHPNTFRFETDEARFHENIQLLADGYYTEVLTSRVALIGASIGGTIAFEMSKHSRGESDVIIIDSGTDYEKLHDTNEALSNYELDDETRSWMVVNSWDLLQMLKDYKLSPSPNLRTLTVLSVDGTDLGWSRSLFTNVFSYLLVTEFTV</sequence>
<reference evidence="6" key="2">
    <citation type="submission" date="2016-04" db="UniProtKB">
        <authorList>
            <consortium name="WormBaseParasite"/>
        </authorList>
    </citation>
    <scope>IDENTIFICATION</scope>
</reference>
<dbReference type="InterPro" id="IPR009081">
    <property type="entry name" value="PP-bd_ACP"/>
</dbReference>
<dbReference type="SUPFAM" id="SSF53474">
    <property type="entry name" value="alpha/beta-Hydrolases"/>
    <property type="match status" value="1"/>
</dbReference>
<dbReference type="InterPro" id="IPR042099">
    <property type="entry name" value="ANL_N_sf"/>
</dbReference>
<dbReference type="PANTHER" id="PTHR45527:SF1">
    <property type="entry name" value="FATTY ACID SYNTHASE"/>
    <property type="match status" value="1"/>
</dbReference>
<feature type="signal peptide" evidence="3">
    <location>
        <begin position="1"/>
        <end position="18"/>
    </location>
</feature>
<dbReference type="InterPro" id="IPR000873">
    <property type="entry name" value="AMP-dep_synth/lig_dom"/>
</dbReference>
<dbReference type="Gene3D" id="3.30.300.30">
    <property type="match status" value="2"/>
</dbReference>
<dbReference type="CDD" id="cd05930">
    <property type="entry name" value="A_NRPS"/>
    <property type="match status" value="1"/>
</dbReference>
<feature type="chain" id="PRO_5007412531" evidence="3">
    <location>
        <begin position="19"/>
        <end position="2610"/>
    </location>
</feature>
<name>A0A0K0DHI3_ANGCA</name>
<dbReference type="InterPro" id="IPR045851">
    <property type="entry name" value="AMP-bd_C_sf"/>
</dbReference>
<dbReference type="Pfam" id="PF00668">
    <property type="entry name" value="Condensation"/>
    <property type="match status" value="3"/>
</dbReference>
<dbReference type="PANTHER" id="PTHR45527">
    <property type="entry name" value="NONRIBOSOMAL PEPTIDE SYNTHETASE"/>
    <property type="match status" value="1"/>
</dbReference>
<dbReference type="Pfam" id="PF13193">
    <property type="entry name" value="AMP-binding_C"/>
    <property type="match status" value="1"/>
</dbReference>
<keyword evidence="5" id="KW-1185">Reference proteome</keyword>
<dbReference type="Pfam" id="PF00501">
    <property type="entry name" value="AMP-binding"/>
    <property type="match status" value="2"/>
</dbReference>
<evidence type="ECO:0000256" key="3">
    <source>
        <dbReference type="SAM" id="SignalP"/>
    </source>
</evidence>
<dbReference type="GO" id="GO:0044550">
    <property type="term" value="P:secondary metabolite biosynthetic process"/>
    <property type="evidence" value="ECO:0007669"/>
    <property type="project" value="TreeGrafter"/>
</dbReference>
<feature type="domain" description="Carrier" evidence="4">
    <location>
        <begin position="179"/>
        <end position="265"/>
    </location>
</feature>
<dbReference type="Gene3D" id="3.30.559.10">
    <property type="entry name" value="Chloramphenicol acetyltransferase-like domain"/>
    <property type="match status" value="5"/>
</dbReference>
<evidence type="ECO:0000256" key="1">
    <source>
        <dbReference type="ARBA" id="ARBA00022450"/>
    </source>
</evidence>
<dbReference type="Proteomes" id="UP000035642">
    <property type="component" value="Unassembled WGS sequence"/>
</dbReference>
<organism evidence="5 6">
    <name type="scientific">Angiostrongylus cantonensis</name>
    <name type="common">Rat lungworm</name>
    <dbReference type="NCBI Taxonomy" id="6313"/>
    <lineage>
        <taxon>Eukaryota</taxon>
        <taxon>Metazoa</taxon>
        <taxon>Ecdysozoa</taxon>
        <taxon>Nematoda</taxon>
        <taxon>Chromadorea</taxon>
        <taxon>Rhabditida</taxon>
        <taxon>Rhabditina</taxon>
        <taxon>Rhabditomorpha</taxon>
        <taxon>Strongyloidea</taxon>
        <taxon>Metastrongylidae</taxon>
        <taxon>Angiostrongylus</taxon>
    </lineage>
</organism>
<evidence type="ECO:0000259" key="4">
    <source>
        <dbReference type="PROSITE" id="PS50075"/>
    </source>
</evidence>
<dbReference type="InterPro" id="IPR001242">
    <property type="entry name" value="Condensation_dom"/>
</dbReference>
<dbReference type="STRING" id="6313.A0A0K0DHI3"/>
<dbReference type="Gene3D" id="3.40.50.980">
    <property type="match status" value="1"/>
</dbReference>
<dbReference type="GO" id="GO:0005737">
    <property type="term" value="C:cytoplasm"/>
    <property type="evidence" value="ECO:0007669"/>
    <property type="project" value="TreeGrafter"/>
</dbReference>
<dbReference type="InterPro" id="IPR020845">
    <property type="entry name" value="AMP-binding_CS"/>
</dbReference>
<protein>
    <submittedName>
        <fullName evidence="6">Carrier domain-containing protein</fullName>
    </submittedName>
</protein>
<dbReference type="SUPFAM" id="SSF56801">
    <property type="entry name" value="Acetyl-CoA synthetase-like"/>
    <property type="match status" value="2"/>
</dbReference>
<dbReference type="SUPFAM" id="SSF52777">
    <property type="entry name" value="CoA-dependent acyltransferases"/>
    <property type="match status" value="6"/>
</dbReference>
<dbReference type="InterPro" id="IPR025110">
    <property type="entry name" value="AMP-bd_C"/>
</dbReference>
<proteinExistence type="predicted"/>
<dbReference type="SUPFAM" id="SSF47336">
    <property type="entry name" value="ACP-like"/>
    <property type="match status" value="2"/>
</dbReference>
<dbReference type="InterPro" id="IPR023213">
    <property type="entry name" value="CAT-like_dom_sf"/>
</dbReference>
<evidence type="ECO:0000256" key="2">
    <source>
        <dbReference type="ARBA" id="ARBA00022553"/>
    </source>
</evidence>
<dbReference type="InterPro" id="IPR029058">
    <property type="entry name" value="AB_hydrolase_fold"/>
</dbReference>
<keyword evidence="1" id="KW-0596">Phosphopantetheine</keyword>
<evidence type="ECO:0000313" key="5">
    <source>
        <dbReference type="Proteomes" id="UP000035642"/>
    </source>
</evidence>
<accession>A0A0K0DHI3</accession>
<dbReference type="InterPro" id="IPR036736">
    <property type="entry name" value="ACP-like_sf"/>
</dbReference>
<keyword evidence="3" id="KW-0732">Signal</keyword>
<dbReference type="Gene3D" id="1.10.1200.10">
    <property type="entry name" value="ACP-like"/>
    <property type="match status" value="2"/>
</dbReference>